<dbReference type="STRING" id="4081.A0A3Q7HDV1"/>
<dbReference type="InParanoid" id="A0A3Q7HDV1"/>
<dbReference type="RefSeq" id="XP_004243771.1">
    <property type="nucleotide sequence ID" value="XM_004243723.5"/>
</dbReference>
<dbReference type="Pfam" id="PF05678">
    <property type="entry name" value="VQ"/>
    <property type="match status" value="1"/>
</dbReference>
<dbReference type="GeneID" id="101248796"/>
<dbReference type="AlphaFoldDB" id="A0A3Q7HDV1"/>
<dbReference type="OrthoDB" id="691083at2759"/>
<dbReference type="FunCoup" id="A0A3Q7HDV1">
    <property type="interactions" value="78"/>
</dbReference>
<reference evidence="2" key="1">
    <citation type="journal article" date="2012" name="Nature">
        <title>The tomato genome sequence provides insights into fleshy fruit evolution.</title>
        <authorList>
            <consortium name="Tomato Genome Consortium"/>
        </authorList>
    </citation>
    <scope>NUCLEOTIDE SEQUENCE [LARGE SCALE GENOMIC DNA]</scope>
    <source>
        <strain evidence="2">cv. Heinz 1706</strain>
    </source>
</reference>
<name>A0A3Q7HDV1_SOLLC</name>
<evidence type="ECO:0000259" key="1">
    <source>
        <dbReference type="Pfam" id="PF05678"/>
    </source>
</evidence>
<dbReference type="EnsemblPlants" id="Solyc07g056600.1.1">
    <property type="protein sequence ID" value="Solyc07g056600.1.1.1"/>
    <property type="gene ID" value="Solyc07g056600.1"/>
</dbReference>
<accession>A0A3Q7HDV1</accession>
<organism evidence="2">
    <name type="scientific">Solanum lycopersicum</name>
    <name type="common">Tomato</name>
    <name type="synonym">Lycopersicon esculentum</name>
    <dbReference type="NCBI Taxonomy" id="4081"/>
    <lineage>
        <taxon>Eukaryota</taxon>
        <taxon>Viridiplantae</taxon>
        <taxon>Streptophyta</taxon>
        <taxon>Embryophyta</taxon>
        <taxon>Tracheophyta</taxon>
        <taxon>Spermatophyta</taxon>
        <taxon>Magnoliopsida</taxon>
        <taxon>eudicotyledons</taxon>
        <taxon>Gunneridae</taxon>
        <taxon>Pentapetalae</taxon>
        <taxon>asterids</taxon>
        <taxon>lamiids</taxon>
        <taxon>Solanales</taxon>
        <taxon>Solanaceae</taxon>
        <taxon>Solanoideae</taxon>
        <taxon>Solaneae</taxon>
        <taxon>Solanum</taxon>
        <taxon>Solanum subgen. Lycopersicon</taxon>
    </lineage>
</organism>
<sequence length="109" mass="12005">MSNIPVKIVIINTQYIETDASSFKSIVQKLTGKNSTVVVESAFAPPPPPLSPVAASYNECGHGSNNYLEDQNVGASLGRLKSFNEFDKLFKELPTLDDLLRLYSDEIQQ</sequence>
<feature type="domain" description="VQ" evidence="1">
    <location>
        <begin position="10"/>
        <end position="36"/>
    </location>
</feature>
<dbReference type="OMA" id="VEDFWID"/>
<dbReference type="InterPro" id="IPR039608">
    <property type="entry name" value="VQ_1/10"/>
</dbReference>
<dbReference type="PaxDb" id="4081-Solyc07g056600.1.1"/>
<dbReference type="SMR" id="A0A3Q7HDV1"/>
<gene>
    <name evidence="2" type="primary">LOC101248796</name>
</gene>
<dbReference type="Gramene" id="Solyc07g056600.1.1">
    <property type="protein sequence ID" value="Solyc07g056600.1.1.1"/>
    <property type="gene ID" value="Solyc07g056600.1"/>
</dbReference>
<dbReference type="PANTHER" id="PTHR34777">
    <property type="entry name" value="VQ MOTIF-CONTAINING PROTEIN 10"/>
    <property type="match status" value="1"/>
</dbReference>
<keyword evidence="3" id="KW-1185">Reference proteome</keyword>
<dbReference type="PANTHER" id="PTHR34777:SF1">
    <property type="entry name" value="VQ MOTIF-CONTAINING PROTEIN 10"/>
    <property type="match status" value="1"/>
</dbReference>
<proteinExistence type="predicted"/>
<protein>
    <recommendedName>
        <fullName evidence="1">VQ domain-containing protein</fullName>
    </recommendedName>
</protein>
<evidence type="ECO:0000313" key="2">
    <source>
        <dbReference type="EnsemblPlants" id="Solyc07g056600.1.1.1"/>
    </source>
</evidence>
<reference evidence="2" key="2">
    <citation type="submission" date="2019-01" db="UniProtKB">
        <authorList>
            <consortium name="EnsemblPlants"/>
        </authorList>
    </citation>
    <scope>IDENTIFICATION</scope>
    <source>
        <strain evidence="2">cv. Heinz 1706</strain>
    </source>
</reference>
<dbReference type="InterPro" id="IPR008889">
    <property type="entry name" value="VQ"/>
</dbReference>
<dbReference type="Proteomes" id="UP000004994">
    <property type="component" value="Chromosome 7"/>
</dbReference>
<evidence type="ECO:0000313" key="3">
    <source>
        <dbReference type="Proteomes" id="UP000004994"/>
    </source>
</evidence>
<dbReference type="KEGG" id="sly:101248796"/>